<reference evidence="5" key="1">
    <citation type="submission" date="2010-09" db="EMBL/GenBank/DDBJ databases">
        <title>The genome sequence of Geomyces destructans 20631-21.</title>
        <authorList>
            <consortium name="The Broad Institute Genome Sequencing Platform"/>
            <person name="Cuomo C.A."/>
            <person name="Blehert D.S."/>
            <person name="Lorch J.M."/>
            <person name="Young S.K."/>
            <person name="Zeng Q."/>
            <person name="Gargeya S."/>
            <person name="Fitzgerald M."/>
            <person name="Haas B."/>
            <person name="Abouelleil A."/>
            <person name="Alvarado L."/>
            <person name="Arachchi H.M."/>
            <person name="Berlin A."/>
            <person name="Brown A."/>
            <person name="Chapman S.B."/>
            <person name="Chen Z."/>
            <person name="Dunbar C."/>
            <person name="Freedman E."/>
            <person name="Gearin G."/>
            <person name="Gellesch M."/>
            <person name="Goldberg J."/>
            <person name="Griggs A."/>
            <person name="Gujja S."/>
            <person name="Heiman D."/>
            <person name="Howarth C."/>
            <person name="Larson L."/>
            <person name="Lui A."/>
            <person name="MacDonald P.J.P."/>
            <person name="Montmayeur A."/>
            <person name="Murphy C."/>
            <person name="Neiman D."/>
            <person name="Pearson M."/>
            <person name="Priest M."/>
            <person name="Roberts A."/>
            <person name="Saif S."/>
            <person name="Shea T."/>
            <person name="Shenoy N."/>
            <person name="Sisk P."/>
            <person name="Stolte C."/>
            <person name="Sykes S."/>
            <person name="Wortman J."/>
            <person name="Nusbaum C."/>
            <person name="Birren B."/>
        </authorList>
    </citation>
    <scope>NUCLEOTIDE SEQUENCE [LARGE SCALE GENOMIC DNA]</scope>
    <source>
        <strain evidence="5">ATCC MYA-4855 / 20631-21</strain>
    </source>
</reference>
<evidence type="ECO:0000259" key="3">
    <source>
        <dbReference type="PROSITE" id="PS50158"/>
    </source>
</evidence>
<proteinExistence type="predicted"/>
<dbReference type="HOGENOM" id="CLU_710036_0_0_1"/>
<dbReference type="STRING" id="658429.L8G6I6"/>
<feature type="region of interest" description="Disordered" evidence="2">
    <location>
        <begin position="296"/>
        <end position="316"/>
    </location>
</feature>
<dbReference type="Proteomes" id="UP000011064">
    <property type="component" value="Unassembled WGS sequence"/>
</dbReference>
<feature type="region of interest" description="Disordered" evidence="2">
    <location>
        <begin position="205"/>
        <end position="236"/>
    </location>
</feature>
<evidence type="ECO:0000256" key="2">
    <source>
        <dbReference type="SAM" id="MobiDB-lite"/>
    </source>
</evidence>
<name>L8G6I6_PSED2</name>
<keyword evidence="1" id="KW-0862">Zinc</keyword>
<sequence length="389" mass="43912">MAGISGTPAAVFPAGPKFANGPAQDVQAFVEAVSWKHRITRAQFEKMSVDEKTELDEFLVLYLFSKLDGEPAQWWANLSKDQKVNFKKVSELLLARYGWDEVCQKRSQWQGVAAELNNLHQRGQNLADYTLSDNFVNNLTDPGFANVLRALMSREDMSFLQILDTVIDMQGPTYVEKKPDHEETVEESKSVSKLMKTMAYAMERSQGFQSRGNSRNNSRLQDQGSFLPPHMSQPQRQELEYQPYSGRPQGQGSLSQFQVQHYEQCETSEKALQQSYAPPPQYQALHQVQQQRQAQWGSSAPQFQGRTRAQDGQGYRGGNAKTQLQCFKCAQFGHYALDCMNAPASESAQQAAHDLANQRCEALDFHQIEGEHPFSLARVVIESEETSTL</sequence>
<dbReference type="AlphaFoldDB" id="L8G6I6"/>
<accession>L8G6I6</accession>
<dbReference type="PROSITE" id="PS50158">
    <property type="entry name" value="ZF_CCHC"/>
    <property type="match status" value="1"/>
</dbReference>
<keyword evidence="1" id="KW-0863">Zinc-finger</keyword>
<feature type="domain" description="CCHC-type" evidence="3">
    <location>
        <begin position="326"/>
        <end position="339"/>
    </location>
</feature>
<feature type="compositionally biased region" description="Polar residues" evidence="2">
    <location>
        <begin position="296"/>
        <end position="307"/>
    </location>
</feature>
<dbReference type="GO" id="GO:0003676">
    <property type="term" value="F:nucleic acid binding"/>
    <property type="evidence" value="ECO:0007669"/>
    <property type="project" value="InterPro"/>
</dbReference>
<protein>
    <recommendedName>
        <fullName evidence="3">CCHC-type domain-containing protein</fullName>
    </recommendedName>
</protein>
<keyword evidence="1" id="KW-0479">Metal-binding</keyword>
<evidence type="ECO:0000256" key="1">
    <source>
        <dbReference type="PROSITE-ProRule" id="PRU00047"/>
    </source>
</evidence>
<dbReference type="Gene3D" id="4.10.60.10">
    <property type="entry name" value="Zinc finger, CCHC-type"/>
    <property type="match status" value="1"/>
</dbReference>
<dbReference type="VEuPathDB" id="FungiDB:GMDG_03086"/>
<evidence type="ECO:0000313" key="4">
    <source>
        <dbReference type="EMBL" id="ELR08288.1"/>
    </source>
</evidence>
<dbReference type="InParanoid" id="L8G6I6"/>
<dbReference type="GO" id="GO:0008270">
    <property type="term" value="F:zinc ion binding"/>
    <property type="evidence" value="ECO:0007669"/>
    <property type="project" value="UniProtKB-KW"/>
</dbReference>
<organism evidence="4 5">
    <name type="scientific">Pseudogymnoascus destructans (strain ATCC MYA-4855 / 20631-21)</name>
    <name type="common">Bat white-nose syndrome fungus</name>
    <name type="synonym">Geomyces destructans</name>
    <dbReference type="NCBI Taxonomy" id="658429"/>
    <lineage>
        <taxon>Eukaryota</taxon>
        <taxon>Fungi</taxon>
        <taxon>Dikarya</taxon>
        <taxon>Ascomycota</taxon>
        <taxon>Pezizomycotina</taxon>
        <taxon>Leotiomycetes</taxon>
        <taxon>Thelebolales</taxon>
        <taxon>Thelebolaceae</taxon>
        <taxon>Pseudogymnoascus</taxon>
    </lineage>
</organism>
<evidence type="ECO:0000313" key="5">
    <source>
        <dbReference type="Proteomes" id="UP000011064"/>
    </source>
</evidence>
<dbReference type="SUPFAM" id="SSF57756">
    <property type="entry name" value="Retrovirus zinc finger-like domains"/>
    <property type="match status" value="1"/>
</dbReference>
<dbReference type="InterPro" id="IPR036875">
    <property type="entry name" value="Znf_CCHC_sf"/>
</dbReference>
<gene>
    <name evidence="4" type="ORF">GMDG_03086</name>
</gene>
<feature type="compositionally biased region" description="Polar residues" evidence="2">
    <location>
        <begin position="206"/>
        <end position="224"/>
    </location>
</feature>
<dbReference type="InterPro" id="IPR001878">
    <property type="entry name" value="Znf_CCHC"/>
</dbReference>
<dbReference type="EMBL" id="GL573215">
    <property type="protein sequence ID" value="ELR08288.1"/>
    <property type="molecule type" value="Genomic_DNA"/>
</dbReference>
<keyword evidence="5" id="KW-1185">Reference proteome</keyword>